<keyword evidence="1" id="KW-0732">Signal</keyword>
<comment type="caution">
    <text evidence="2">The sequence shown here is derived from an EMBL/GenBank/DDBJ whole genome shotgun (WGS) entry which is preliminary data.</text>
</comment>
<gene>
    <name evidence="2" type="ORF">C8A01DRAFT_31371</name>
</gene>
<dbReference type="Proteomes" id="UP001303115">
    <property type="component" value="Unassembled WGS sequence"/>
</dbReference>
<sequence length="215" mass="21941">MHAQHFSALLLCGLATACPMAARQAATATAAAPGAGTTGTGSGVDMVAAIQAIMPTSGSCPGGNDECRTAKQAAPFISKACADLSDGECAATLALIGLESGDLKYKHNIGNGVPGQGTANMMSPTYVSQYATALFGAGRVSGKSPVEVLALVTPDEYNFGSAAWYLTTVCTAEVRSSLKTGTDAAWAAYSQCVGATDPDGRRMNYWIRAKAAFKL</sequence>
<evidence type="ECO:0000256" key="1">
    <source>
        <dbReference type="SAM" id="SignalP"/>
    </source>
</evidence>
<name>A0AAN6PPG6_9PEZI</name>
<accession>A0AAN6PPG6</accession>
<organism evidence="2 3">
    <name type="scientific">Parachaetomium inaequale</name>
    <dbReference type="NCBI Taxonomy" id="2588326"/>
    <lineage>
        <taxon>Eukaryota</taxon>
        <taxon>Fungi</taxon>
        <taxon>Dikarya</taxon>
        <taxon>Ascomycota</taxon>
        <taxon>Pezizomycotina</taxon>
        <taxon>Sordariomycetes</taxon>
        <taxon>Sordariomycetidae</taxon>
        <taxon>Sordariales</taxon>
        <taxon>Chaetomiaceae</taxon>
        <taxon>Parachaetomium</taxon>
    </lineage>
</organism>
<reference evidence="3" key="1">
    <citation type="journal article" date="2023" name="Mol. Phylogenet. Evol.">
        <title>Genome-scale phylogeny and comparative genomics of the fungal order Sordariales.</title>
        <authorList>
            <person name="Hensen N."/>
            <person name="Bonometti L."/>
            <person name="Westerberg I."/>
            <person name="Brannstrom I.O."/>
            <person name="Guillou S."/>
            <person name="Cros-Aarteil S."/>
            <person name="Calhoun S."/>
            <person name="Haridas S."/>
            <person name="Kuo A."/>
            <person name="Mondo S."/>
            <person name="Pangilinan J."/>
            <person name="Riley R."/>
            <person name="LaButti K."/>
            <person name="Andreopoulos B."/>
            <person name="Lipzen A."/>
            <person name="Chen C."/>
            <person name="Yan M."/>
            <person name="Daum C."/>
            <person name="Ng V."/>
            <person name="Clum A."/>
            <person name="Steindorff A."/>
            <person name="Ohm R.A."/>
            <person name="Martin F."/>
            <person name="Silar P."/>
            <person name="Natvig D.O."/>
            <person name="Lalanne C."/>
            <person name="Gautier V."/>
            <person name="Ament-Velasquez S.L."/>
            <person name="Kruys A."/>
            <person name="Hutchinson M.I."/>
            <person name="Powell A.J."/>
            <person name="Barry K."/>
            <person name="Miller A.N."/>
            <person name="Grigoriev I.V."/>
            <person name="Debuchy R."/>
            <person name="Gladieux P."/>
            <person name="Hiltunen Thoren M."/>
            <person name="Johannesson H."/>
        </authorList>
    </citation>
    <scope>NUCLEOTIDE SEQUENCE [LARGE SCALE GENOMIC DNA]</scope>
    <source>
        <strain evidence="3">CBS 284.82</strain>
    </source>
</reference>
<feature type="chain" id="PRO_5042820945" evidence="1">
    <location>
        <begin position="18"/>
        <end position="215"/>
    </location>
</feature>
<evidence type="ECO:0000313" key="2">
    <source>
        <dbReference type="EMBL" id="KAK4044582.1"/>
    </source>
</evidence>
<dbReference type="EMBL" id="MU854318">
    <property type="protein sequence ID" value="KAK4044582.1"/>
    <property type="molecule type" value="Genomic_DNA"/>
</dbReference>
<proteinExistence type="predicted"/>
<keyword evidence="3" id="KW-1185">Reference proteome</keyword>
<evidence type="ECO:0000313" key="3">
    <source>
        <dbReference type="Proteomes" id="UP001303115"/>
    </source>
</evidence>
<protein>
    <submittedName>
        <fullName evidence="2">Uncharacterized protein</fullName>
    </submittedName>
</protein>
<dbReference type="AlphaFoldDB" id="A0AAN6PPG6"/>
<feature type="signal peptide" evidence="1">
    <location>
        <begin position="1"/>
        <end position="17"/>
    </location>
</feature>